<feature type="compositionally biased region" description="Gly residues" evidence="1">
    <location>
        <begin position="60"/>
        <end position="74"/>
    </location>
</feature>
<feature type="region of interest" description="Disordered" evidence="1">
    <location>
        <begin position="169"/>
        <end position="190"/>
    </location>
</feature>
<feature type="region of interest" description="Disordered" evidence="1">
    <location>
        <begin position="328"/>
        <end position="446"/>
    </location>
</feature>
<reference evidence="2" key="1">
    <citation type="submission" date="2025-08" db="UniProtKB">
        <authorList>
            <consortium name="Ensembl"/>
        </authorList>
    </citation>
    <scope>IDENTIFICATION</scope>
</reference>
<dbReference type="Proteomes" id="UP000694428">
    <property type="component" value="Unplaced"/>
</dbReference>
<accession>A0A8C9LE43</accession>
<protein>
    <submittedName>
        <fullName evidence="2">Uncharacterized protein</fullName>
    </submittedName>
</protein>
<feature type="compositionally biased region" description="Gly residues" evidence="1">
    <location>
        <begin position="13"/>
        <end position="23"/>
    </location>
</feature>
<feature type="compositionally biased region" description="Basic and acidic residues" evidence="1">
    <location>
        <begin position="169"/>
        <end position="179"/>
    </location>
</feature>
<dbReference type="AlphaFoldDB" id="A0A8C9LE43"/>
<feature type="region of interest" description="Disordered" evidence="1">
    <location>
        <begin position="479"/>
        <end position="562"/>
    </location>
</feature>
<evidence type="ECO:0000313" key="3">
    <source>
        <dbReference type="Proteomes" id="UP000694428"/>
    </source>
</evidence>
<feature type="compositionally biased region" description="Basic and acidic residues" evidence="1">
    <location>
        <begin position="301"/>
        <end position="310"/>
    </location>
</feature>
<dbReference type="Ensembl" id="ENSPSTT00000021523.1">
    <property type="protein sequence ID" value="ENSPSTP00000020517.1"/>
    <property type="gene ID" value="ENSPSTG00000014900.1"/>
</dbReference>
<feature type="compositionally biased region" description="Basic and acidic residues" evidence="1">
    <location>
        <begin position="374"/>
        <end position="386"/>
    </location>
</feature>
<evidence type="ECO:0000313" key="2">
    <source>
        <dbReference type="Ensembl" id="ENSPSTP00000020517.1"/>
    </source>
</evidence>
<name>A0A8C9LE43_PAVCR</name>
<evidence type="ECO:0000256" key="1">
    <source>
        <dbReference type="SAM" id="MobiDB-lite"/>
    </source>
</evidence>
<feature type="compositionally biased region" description="Low complexity" evidence="1">
    <location>
        <begin position="521"/>
        <end position="547"/>
    </location>
</feature>
<feature type="compositionally biased region" description="Basic and acidic residues" evidence="1">
    <location>
        <begin position="482"/>
        <end position="492"/>
    </location>
</feature>
<keyword evidence="3" id="KW-1185">Reference proteome</keyword>
<reference evidence="2" key="2">
    <citation type="submission" date="2025-09" db="UniProtKB">
        <authorList>
            <consortium name="Ensembl"/>
        </authorList>
    </citation>
    <scope>IDENTIFICATION</scope>
</reference>
<feature type="compositionally biased region" description="Basic and acidic residues" evidence="1">
    <location>
        <begin position="76"/>
        <end position="85"/>
    </location>
</feature>
<feature type="region of interest" description="Disordered" evidence="1">
    <location>
        <begin position="1"/>
        <end position="151"/>
    </location>
</feature>
<feature type="compositionally biased region" description="Basic residues" evidence="1">
    <location>
        <begin position="180"/>
        <end position="190"/>
    </location>
</feature>
<sequence>HISAEKSPYLKSGGLGGPDGGWYGRLTPAAPSPQTAPLDFGAIPTDEVNFDPNAHPSAGHDGGSGAAGGGGAGRGAAREPREPRSRARRAGRTAEGAVTPRAPSPFRPACNRDGWRGGRGPPRRVGLLRSVSPRGRAEQLQSAGSGRWGGRCAGSGRCAEPLLESAERGCRGAGGEERTPRRRGTARRGRSRARHRDLLLACRRALSSRLIYFFPTYTLIRWDFFFPPFPAEPPPAPFPPSLASLDFFFPVTIPIFKAVDAEREAERAGGRRSARPLRHRHPDVRSGLGLSPFLPPGEATPARREEGAQRKRCIETFRANFVASARSRERARRGCLPAPAPGERPRTGAAVELRLPGGGGRAAVGRPRSLRSALRSDHRERQRGPAESRPYGGVKAETPKRRPPSPGAPRSAREAAGAEEARARARQRGGGGAAARRSAAGPAPRRAPATMNFLLTWIHWGLAALLYLQSAELSKAAPALGDGERKPNEGKRGAASLGGGGLGGRRPRRPTPPPPGERRGAGAPPLSPARCWARGGRGVAAGRPWSRGGRRGRPSPPHASHNCEEKCVRALGHTHALIYIYI</sequence>
<proteinExistence type="predicted"/>
<feature type="compositionally biased region" description="Low complexity" evidence="1">
    <location>
        <begin position="434"/>
        <end position="446"/>
    </location>
</feature>
<organism evidence="2 3">
    <name type="scientific">Pavo cristatus</name>
    <name type="common">Indian peafowl</name>
    <name type="synonym">Blue peafowl</name>
    <dbReference type="NCBI Taxonomy" id="9049"/>
    <lineage>
        <taxon>Eukaryota</taxon>
        <taxon>Metazoa</taxon>
        <taxon>Chordata</taxon>
        <taxon>Craniata</taxon>
        <taxon>Vertebrata</taxon>
        <taxon>Euteleostomi</taxon>
        <taxon>Archelosauria</taxon>
        <taxon>Archosauria</taxon>
        <taxon>Dinosauria</taxon>
        <taxon>Saurischia</taxon>
        <taxon>Theropoda</taxon>
        <taxon>Coelurosauria</taxon>
        <taxon>Aves</taxon>
        <taxon>Neognathae</taxon>
        <taxon>Galloanserae</taxon>
        <taxon>Galliformes</taxon>
        <taxon>Phasianidae</taxon>
        <taxon>Phasianinae</taxon>
        <taxon>Pavo</taxon>
    </lineage>
</organism>
<feature type="compositionally biased region" description="Basic residues" evidence="1">
    <location>
        <begin position="270"/>
        <end position="282"/>
    </location>
</feature>
<feature type="region of interest" description="Disordered" evidence="1">
    <location>
        <begin position="266"/>
        <end position="310"/>
    </location>
</feature>